<dbReference type="AlphaFoldDB" id="A0AAE1LU79"/>
<protein>
    <submittedName>
        <fullName evidence="3">CD2 antigen cytoplasmic tail-binding protein 2-like protein</fullName>
    </submittedName>
</protein>
<dbReference type="InterPro" id="IPR003169">
    <property type="entry name" value="GYF"/>
</dbReference>
<evidence type="ECO:0000256" key="1">
    <source>
        <dbReference type="SAM" id="MobiDB-lite"/>
    </source>
</evidence>
<dbReference type="InterPro" id="IPR039905">
    <property type="entry name" value="CD2BP2/Lin1"/>
</dbReference>
<dbReference type="PANTHER" id="PTHR13138">
    <property type="entry name" value="PROTEIN LIN1"/>
    <property type="match status" value="1"/>
</dbReference>
<dbReference type="GO" id="GO:0005682">
    <property type="term" value="C:U5 snRNP"/>
    <property type="evidence" value="ECO:0007669"/>
    <property type="project" value="InterPro"/>
</dbReference>
<feature type="region of interest" description="Disordered" evidence="1">
    <location>
        <begin position="262"/>
        <end position="290"/>
    </location>
</feature>
<feature type="region of interest" description="Disordered" evidence="1">
    <location>
        <begin position="1"/>
        <end position="66"/>
    </location>
</feature>
<feature type="region of interest" description="Disordered" evidence="1">
    <location>
        <begin position="120"/>
        <end position="145"/>
    </location>
</feature>
<dbReference type="Proteomes" id="UP001219518">
    <property type="component" value="Unassembled WGS sequence"/>
</dbReference>
<feature type="compositionally biased region" description="Acidic residues" evidence="1">
    <location>
        <begin position="122"/>
        <end position="133"/>
    </location>
</feature>
<proteinExistence type="predicted"/>
<keyword evidence="4" id="KW-1185">Reference proteome</keyword>
<accession>A0AAE1LU79</accession>
<feature type="compositionally biased region" description="Low complexity" evidence="1">
    <location>
        <begin position="166"/>
        <end position="177"/>
    </location>
</feature>
<dbReference type="Gene3D" id="3.30.1490.40">
    <property type="match status" value="1"/>
</dbReference>
<name>A0AAE1LU79_9NEOP</name>
<organism evidence="3 4">
    <name type="scientific">Frankliniella fusca</name>
    <dbReference type="NCBI Taxonomy" id="407009"/>
    <lineage>
        <taxon>Eukaryota</taxon>
        <taxon>Metazoa</taxon>
        <taxon>Ecdysozoa</taxon>
        <taxon>Arthropoda</taxon>
        <taxon>Hexapoda</taxon>
        <taxon>Insecta</taxon>
        <taxon>Pterygota</taxon>
        <taxon>Neoptera</taxon>
        <taxon>Paraneoptera</taxon>
        <taxon>Thysanoptera</taxon>
        <taxon>Terebrantia</taxon>
        <taxon>Thripoidea</taxon>
        <taxon>Thripidae</taxon>
        <taxon>Frankliniella</taxon>
    </lineage>
</organism>
<feature type="domain" description="GYF" evidence="2">
    <location>
        <begin position="291"/>
        <end position="349"/>
    </location>
</feature>
<evidence type="ECO:0000313" key="4">
    <source>
        <dbReference type="Proteomes" id="UP001219518"/>
    </source>
</evidence>
<dbReference type="SMART" id="SM00444">
    <property type="entry name" value="GYF"/>
    <property type="match status" value="1"/>
</dbReference>
<comment type="caution">
    <text evidence="3">The sequence shown here is derived from an EMBL/GenBank/DDBJ whole genome shotgun (WGS) entry which is preliminary data.</text>
</comment>
<evidence type="ECO:0000313" key="3">
    <source>
        <dbReference type="EMBL" id="KAK3931024.1"/>
    </source>
</evidence>
<dbReference type="SUPFAM" id="SSF55277">
    <property type="entry name" value="GYF domain"/>
    <property type="match status" value="1"/>
</dbReference>
<reference evidence="3" key="1">
    <citation type="submission" date="2021-07" db="EMBL/GenBank/DDBJ databases">
        <authorList>
            <person name="Catto M.A."/>
            <person name="Jacobson A."/>
            <person name="Kennedy G."/>
            <person name="Labadie P."/>
            <person name="Hunt B.G."/>
            <person name="Srinivasan R."/>
        </authorList>
    </citation>
    <scope>NUCLEOTIDE SEQUENCE</scope>
    <source>
        <strain evidence="3">PL_HMW_Pooled</strain>
        <tissue evidence="3">Head</tissue>
    </source>
</reference>
<gene>
    <name evidence="3" type="ORF">KUF71_024936</name>
</gene>
<dbReference type="InterPro" id="IPR035445">
    <property type="entry name" value="GYF-like_dom_sf"/>
</dbReference>
<dbReference type="EMBL" id="JAHWGI010001416">
    <property type="protein sequence ID" value="KAK3931024.1"/>
    <property type="molecule type" value="Genomic_DNA"/>
</dbReference>
<feature type="region of interest" description="Disordered" evidence="1">
    <location>
        <begin position="166"/>
        <end position="196"/>
    </location>
</feature>
<reference evidence="3" key="2">
    <citation type="journal article" date="2023" name="BMC Genomics">
        <title>Pest status, molecular evolution, and epigenetic factors derived from the genome assembly of Frankliniella fusca, a thysanopteran phytovirus vector.</title>
        <authorList>
            <person name="Catto M.A."/>
            <person name="Labadie P.E."/>
            <person name="Jacobson A.L."/>
            <person name="Kennedy G.G."/>
            <person name="Srinivasan R."/>
            <person name="Hunt B.G."/>
        </authorList>
    </citation>
    <scope>NUCLEOTIDE SEQUENCE</scope>
    <source>
        <strain evidence="3">PL_HMW_Pooled</strain>
    </source>
</reference>
<sequence length="352" mass="40455">MSKRKFDEMSNAELLERDLQKDGPSTTESVIKKNSLDSDEEDDGDGKNYDIMSDDDIEGQEEGHAVQEGGVHITPFNMHEEMQEGHFDTEGNYHWKKEKEVRDNWLENIEWVNIKNAKTGVEGEETSEVDLREEEPRPESPFDDIDSYKKMLGFMKPKETVKQSLQRLGGSGSLSASERLRRKKAGLDLGNPGDKQAVTDLTELANNILNRTGNMDIYQETYEYISQQVTASDAKNKTELPKAVDAELDMYADDFDIKAKEQKARKEEEAAAAEAKAKSDKEEAGYSKEPEVTWEYKWKKDDDKIHGPHDSEQMQKWLDEGHFKGDEWVRKVRSDGESEFYSIKRVDFELYL</sequence>
<feature type="compositionally biased region" description="Basic and acidic residues" evidence="1">
    <location>
        <begin position="1"/>
        <end position="21"/>
    </location>
</feature>
<dbReference type="Pfam" id="PF02213">
    <property type="entry name" value="GYF"/>
    <property type="match status" value="1"/>
</dbReference>
<evidence type="ECO:0000259" key="2">
    <source>
        <dbReference type="PROSITE" id="PS50829"/>
    </source>
</evidence>
<dbReference type="PROSITE" id="PS50829">
    <property type="entry name" value="GYF"/>
    <property type="match status" value="1"/>
</dbReference>
<dbReference type="PANTHER" id="PTHR13138:SF3">
    <property type="entry name" value="CD2 ANTIGEN CYTOPLASMIC TAIL-BINDING PROTEIN 2"/>
    <property type="match status" value="1"/>
</dbReference>